<gene>
    <name evidence="2" type="ORF">CCMA1212_001557</name>
</gene>
<organism evidence="2 3">
    <name type="scientific">Trichoderma ghanense</name>
    <dbReference type="NCBI Taxonomy" id="65468"/>
    <lineage>
        <taxon>Eukaryota</taxon>
        <taxon>Fungi</taxon>
        <taxon>Dikarya</taxon>
        <taxon>Ascomycota</taxon>
        <taxon>Pezizomycotina</taxon>
        <taxon>Sordariomycetes</taxon>
        <taxon>Hypocreomycetidae</taxon>
        <taxon>Hypocreales</taxon>
        <taxon>Hypocreaceae</taxon>
        <taxon>Trichoderma</taxon>
    </lineage>
</organism>
<name>A0ABY2HC63_9HYPO</name>
<feature type="compositionally biased region" description="Basic and acidic residues" evidence="1">
    <location>
        <begin position="37"/>
        <end position="47"/>
    </location>
</feature>
<evidence type="ECO:0000256" key="1">
    <source>
        <dbReference type="SAM" id="MobiDB-lite"/>
    </source>
</evidence>
<evidence type="ECO:0000313" key="2">
    <source>
        <dbReference type="EMBL" id="TFB05766.1"/>
    </source>
</evidence>
<protein>
    <submittedName>
        <fullName evidence="2">Uncharacterized protein</fullName>
    </submittedName>
</protein>
<proteinExistence type="predicted"/>
<feature type="compositionally biased region" description="Basic and acidic residues" evidence="1">
    <location>
        <begin position="66"/>
        <end position="77"/>
    </location>
</feature>
<dbReference type="GeneID" id="300573429"/>
<evidence type="ECO:0000313" key="3">
    <source>
        <dbReference type="Proteomes" id="UP001642720"/>
    </source>
</evidence>
<dbReference type="EMBL" id="PPTA01000002">
    <property type="protein sequence ID" value="TFB05766.1"/>
    <property type="molecule type" value="Genomic_DNA"/>
</dbReference>
<dbReference type="Proteomes" id="UP001642720">
    <property type="component" value="Unassembled WGS sequence"/>
</dbReference>
<accession>A0ABY2HC63</accession>
<sequence>MLSYLEESIGYLKPGDHCGGTPEVGNKPVERQAPAAPRHEENVHKADVPASPTLWNSVRDSGTDAEGARKANVEHEAPPGQTGTLGPLIAAVSDGVEGHEPDRLLVKGTVLFATLEECGDEVASVRVRIRSARY</sequence>
<comment type="caution">
    <text evidence="2">The sequence shown here is derived from an EMBL/GenBank/DDBJ whole genome shotgun (WGS) entry which is preliminary data.</text>
</comment>
<feature type="region of interest" description="Disordered" evidence="1">
    <location>
        <begin position="11"/>
        <end position="87"/>
    </location>
</feature>
<dbReference type="RefSeq" id="XP_073561967.1">
    <property type="nucleotide sequence ID" value="XM_073698979.1"/>
</dbReference>
<keyword evidence="3" id="KW-1185">Reference proteome</keyword>
<reference evidence="2 3" key="1">
    <citation type="submission" date="2018-01" db="EMBL/GenBank/DDBJ databases">
        <title>Genome characterization of the sugarcane-associated fungus Trichoderma ghanense CCMA-1212 and their application in lignocelulose bioconversion.</title>
        <authorList>
            <person name="Steindorff A.S."/>
            <person name="Mendes T.D."/>
            <person name="Vilela E.S.D."/>
            <person name="Rodrigues D.S."/>
            <person name="Formighieri E.F."/>
            <person name="Melo I.S."/>
            <person name="Favaro L.C.L."/>
        </authorList>
    </citation>
    <scope>NUCLEOTIDE SEQUENCE [LARGE SCALE GENOMIC DNA]</scope>
    <source>
        <strain evidence="2 3">CCMA-1212</strain>
    </source>
</reference>